<dbReference type="Proteomes" id="UP000095751">
    <property type="component" value="Unassembled WGS sequence"/>
</dbReference>
<evidence type="ECO:0000313" key="3">
    <source>
        <dbReference type="Proteomes" id="UP000095751"/>
    </source>
</evidence>
<feature type="compositionally biased region" description="Polar residues" evidence="1">
    <location>
        <begin position="14"/>
        <end position="36"/>
    </location>
</feature>
<dbReference type="GO" id="GO:0019902">
    <property type="term" value="F:phosphatase binding"/>
    <property type="evidence" value="ECO:0007669"/>
    <property type="project" value="TreeGrafter"/>
</dbReference>
<evidence type="ECO:0000256" key="1">
    <source>
        <dbReference type="SAM" id="MobiDB-lite"/>
    </source>
</evidence>
<dbReference type="PANTHER" id="PTHR31743">
    <property type="entry name" value="TRANSIENT RECEPTOR POTENTIAL CHANNEL 4-ASSOCIATED PROTEIN TCPC4AP"/>
    <property type="match status" value="1"/>
</dbReference>
<reference evidence="2 3" key="1">
    <citation type="submission" date="2016-09" db="EMBL/GenBank/DDBJ databases">
        <title>Extensive genetic diversity and differential bi-allelic expression allows diatom success in the polar Southern Ocean.</title>
        <authorList>
            <consortium name="DOE Joint Genome Institute"/>
            <person name="Mock T."/>
            <person name="Otillar R.P."/>
            <person name="Strauss J."/>
            <person name="Dupont C."/>
            <person name="Frickenhaus S."/>
            <person name="Maumus F."/>
            <person name="Mcmullan M."/>
            <person name="Sanges R."/>
            <person name="Schmutz J."/>
            <person name="Toseland A."/>
            <person name="Valas R."/>
            <person name="Veluchamy A."/>
            <person name="Ward B.J."/>
            <person name="Allen A."/>
            <person name="Barry K."/>
            <person name="Falciatore A."/>
            <person name="Ferrante M."/>
            <person name="Fortunato A.E."/>
            <person name="Gloeckner G."/>
            <person name="Gruber A."/>
            <person name="Hipkin R."/>
            <person name="Janech M."/>
            <person name="Kroth P."/>
            <person name="Leese F."/>
            <person name="Lindquist E."/>
            <person name="Lyon B.R."/>
            <person name="Martin J."/>
            <person name="Mayer C."/>
            <person name="Parker M."/>
            <person name="Quesneville H."/>
            <person name="Raymond J."/>
            <person name="Uhlig C."/>
            <person name="Valentin K.U."/>
            <person name="Worden A.Z."/>
            <person name="Armbrust E.V."/>
            <person name="Bowler C."/>
            <person name="Green B."/>
            <person name="Moulton V."/>
            <person name="Van Oosterhout C."/>
            <person name="Grigoriev I."/>
        </authorList>
    </citation>
    <scope>NUCLEOTIDE SEQUENCE [LARGE SCALE GENOMIC DNA]</scope>
    <source>
        <strain evidence="2 3">CCMP1102</strain>
    </source>
</reference>
<feature type="compositionally biased region" description="Low complexity" evidence="1">
    <location>
        <begin position="487"/>
        <end position="501"/>
    </location>
</feature>
<evidence type="ECO:0000313" key="2">
    <source>
        <dbReference type="EMBL" id="OEU12650.1"/>
    </source>
</evidence>
<sequence length="1376" mass="155485">MGISHSADPDENDQNNTMVKESEVTNTIDRGNNNVISDHRQQQQEQQEYEDDGTTEEEEEEYRDYHHQQQQLQPVFASVIADRARNHYNDSYSYADIDFGSNEEEEEVNSFLRRLGLGNTTGERSASAFATDQSSSMTNIAAADVVDIIISEEPDFTPHPSRHYEWMGRSLETLISGFALVPPILEIPSRVINDVNDDDLPGGDEVSKTQCRRWTSIERLNDLTSAHRRRQKLRRDLPISSTRSVEGEGQCRCGGEGGPNITLSLLARETTGRLKSRNDNDIAASDRLKLMGGTSLFNALDGPASGMCSEVTLLEEAIDNGDWAETQMIISRISPRLIGDPTAFLNLGGRGGRDVVNDPNLHPTAHRFYAGGGRLGLERDAFVLAGGISALVRIFRESSFVGECMARSYDARDLSKELFVNRLGHCWNEALACLRELIYSIPSLVEKEHILNDDNQEFLTFLFTLMSHDACFDGAATVIEEILSLQSNSSQQQQQPASNNTNDDEMNNDEHDNNNSYSNNNTTGASIPSRVSTPTTFFLGNVSNLYTLWGNFSCRQFAHFCRILALLIFEPEDRQLLESPAVLKSIELLQLRQNRAARAGRDSTVNMNQSILLGDEILIKRLLQLLAIMNFGPPVSKSSSFHVLAHFPFIADTLMMMGLKEFDDWNDVDYLDKIARKLLISTSSRENNENNNNSNDNDIPRQLHHLGSVTEMLENLSSSFNNGGEHTNQLGHIIAVISAAQQAGVVAGTAPTREGSETSDIEDLPRSELDDLASATNISPDQVHRRRDSSKTPKDAANMLQFNALLLGPYQVEILFVLCTLLGGRRKVDAQEMLKNNGIIRILDDMFQRLPWGTLSSSRESVSRRDSENRNDASESLNEQQDGIHGPGCECTPESALVVQYLRLLHNYCDRDCDNYDGRRLLLSDDERMFIFGNHHTSEYDTTNISPGLLSKIVAAFVSESEESPYRFWLASCIESFLRGSSSVEQVFVAKSGLIEHLIVDVTRDSFHCSGSLQTSFDLLGELCKGNMESLEILASHLETEDKFRKLMIVAASNLVDSNVFIRSVILSLERISLGSESDDDNDMLCMSNRRWKSDNGVFSRAYITHSWWDMCVINESNNDSDSARVDGELLRDHIRPSDWFPTMKTFDVGMNKDQDTTEAKSDDSLESSVHFGWIFKPEDDTLPSITHGPNTIKRLSWFLSVNRTRLLRDLLEVVNLKNINHENICCLNTAVCITIFAYRRQELHILLRDLKQMSDEELKHERQVDDAARREDRAVDVSFLQAMKEMNIDRRSSSTTQRSNNKERDTMQNFREVLWFWIEYYTHRGRDRLSLEFSSRLRFSEWIEVVTLLTRDDSAPTSLVMRPLPLPRSPYQRFD</sequence>
<accession>A0A1E7F399</accession>
<dbReference type="InterPro" id="IPR022162">
    <property type="entry name" value="TRPC4AP"/>
</dbReference>
<dbReference type="EMBL" id="KV784364">
    <property type="protein sequence ID" value="OEU12650.1"/>
    <property type="molecule type" value="Genomic_DNA"/>
</dbReference>
<dbReference type="PANTHER" id="PTHR31743:SF1">
    <property type="entry name" value="SHORT TRANSIENT RECEPTOR POTENTIAL CHANNEL 4-ASSOCIATED PROTEIN"/>
    <property type="match status" value="1"/>
</dbReference>
<name>A0A1E7F399_9STRA</name>
<feature type="compositionally biased region" description="Acidic residues" evidence="1">
    <location>
        <begin position="47"/>
        <end position="62"/>
    </location>
</feature>
<dbReference type="InParanoid" id="A0A1E7F399"/>
<dbReference type="Pfam" id="PF12463">
    <property type="entry name" value="DUF3689"/>
    <property type="match status" value="2"/>
</dbReference>
<keyword evidence="3" id="KW-1185">Reference proteome</keyword>
<dbReference type="OrthoDB" id="1866965at2759"/>
<proteinExistence type="predicted"/>
<organism evidence="2 3">
    <name type="scientific">Fragilariopsis cylindrus CCMP1102</name>
    <dbReference type="NCBI Taxonomy" id="635003"/>
    <lineage>
        <taxon>Eukaryota</taxon>
        <taxon>Sar</taxon>
        <taxon>Stramenopiles</taxon>
        <taxon>Ochrophyta</taxon>
        <taxon>Bacillariophyta</taxon>
        <taxon>Bacillariophyceae</taxon>
        <taxon>Bacillariophycidae</taxon>
        <taxon>Bacillariales</taxon>
        <taxon>Bacillariaceae</taxon>
        <taxon>Fragilariopsis</taxon>
    </lineage>
</organism>
<dbReference type="GO" id="GO:0031464">
    <property type="term" value="C:Cul4A-RING E3 ubiquitin ligase complex"/>
    <property type="evidence" value="ECO:0007669"/>
    <property type="project" value="InterPro"/>
</dbReference>
<dbReference type="GO" id="GO:0006511">
    <property type="term" value="P:ubiquitin-dependent protein catabolic process"/>
    <property type="evidence" value="ECO:0007669"/>
    <property type="project" value="InterPro"/>
</dbReference>
<dbReference type="KEGG" id="fcy:FRACYDRAFT_243906"/>
<feature type="compositionally biased region" description="Basic and acidic residues" evidence="1">
    <location>
        <begin position="861"/>
        <end position="873"/>
    </location>
</feature>
<protein>
    <submittedName>
        <fullName evidence="2">Uncharacterized protein</fullName>
    </submittedName>
</protein>
<feature type="compositionally biased region" description="Low complexity" evidence="1">
    <location>
        <begin position="514"/>
        <end position="523"/>
    </location>
</feature>
<feature type="region of interest" description="Disordered" evidence="1">
    <location>
        <begin position="858"/>
        <end position="885"/>
    </location>
</feature>
<feature type="region of interest" description="Disordered" evidence="1">
    <location>
        <begin position="487"/>
        <end position="528"/>
    </location>
</feature>
<gene>
    <name evidence="2" type="ORF">FRACYDRAFT_243906</name>
</gene>
<feature type="region of interest" description="Disordered" evidence="1">
    <location>
        <begin position="1"/>
        <end position="68"/>
    </location>
</feature>